<name>A0A084WF54_ANOSI</name>
<reference evidence="2 4" key="1">
    <citation type="journal article" date="2014" name="BMC Genomics">
        <title>Genome sequence of Anopheles sinensis provides insight into genetics basis of mosquito competence for malaria parasites.</title>
        <authorList>
            <person name="Zhou D."/>
            <person name="Zhang D."/>
            <person name="Ding G."/>
            <person name="Shi L."/>
            <person name="Hou Q."/>
            <person name="Ye Y."/>
            <person name="Xu Y."/>
            <person name="Zhou H."/>
            <person name="Xiong C."/>
            <person name="Li S."/>
            <person name="Yu J."/>
            <person name="Hong S."/>
            <person name="Yu X."/>
            <person name="Zou P."/>
            <person name="Chen C."/>
            <person name="Chang X."/>
            <person name="Wang W."/>
            <person name="Lv Y."/>
            <person name="Sun Y."/>
            <person name="Ma L."/>
            <person name="Shen B."/>
            <person name="Zhu C."/>
        </authorList>
    </citation>
    <scope>NUCLEOTIDE SEQUENCE [LARGE SCALE GENOMIC DNA]</scope>
</reference>
<dbReference type="VEuPathDB" id="VectorBase:ASIC017106"/>
<dbReference type="EnsemblMetazoa" id="ASIC017106-RA">
    <property type="protein sequence ID" value="ASIC017106-PA"/>
    <property type="gene ID" value="ASIC017106"/>
</dbReference>
<dbReference type="EMBL" id="ATLV01023302">
    <property type="status" value="NOT_ANNOTATED_CDS"/>
    <property type="molecule type" value="Genomic_DNA"/>
</dbReference>
<sequence>MAQKLAAAAGTVGIGHLRAWERQLRYRDSDGEILHTGCDEIQIIPSTPHQSNTDRFAHRRNGLNR</sequence>
<evidence type="ECO:0000313" key="4">
    <source>
        <dbReference type="Proteomes" id="UP000030765"/>
    </source>
</evidence>
<accession>A0A084WF54</accession>
<dbReference type="EMBL" id="KE525342">
    <property type="protein sequence ID" value="KFB48848.1"/>
    <property type="molecule type" value="Genomic_DNA"/>
</dbReference>
<reference evidence="3" key="2">
    <citation type="submission" date="2020-05" db="UniProtKB">
        <authorList>
            <consortium name="EnsemblMetazoa"/>
        </authorList>
    </citation>
    <scope>IDENTIFICATION</scope>
</reference>
<protein>
    <submittedName>
        <fullName evidence="2 3">Putative potassium transporter 13</fullName>
    </submittedName>
</protein>
<evidence type="ECO:0000313" key="2">
    <source>
        <dbReference type="EMBL" id="KFB48848.1"/>
    </source>
</evidence>
<dbReference type="Proteomes" id="UP000030765">
    <property type="component" value="Unassembled WGS sequence"/>
</dbReference>
<proteinExistence type="predicted"/>
<evidence type="ECO:0000256" key="1">
    <source>
        <dbReference type="SAM" id="MobiDB-lite"/>
    </source>
</evidence>
<keyword evidence="4" id="KW-1185">Reference proteome</keyword>
<evidence type="ECO:0000313" key="3">
    <source>
        <dbReference type="EnsemblMetazoa" id="ASIC017106-PA"/>
    </source>
</evidence>
<feature type="region of interest" description="Disordered" evidence="1">
    <location>
        <begin position="44"/>
        <end position="65"/>
    </location>
</feature>
<feature type="compositionally biased region" description="Polar residues" evidence="1">
    <location>
        <begin position="44"/>
        <end position="54"/>
    </location>
</feature>
<gene>
    <name evidence="2" type="ORF">ZHAS_00017106</name>
</gene>
<organism evidence="2">
    <name type="scientific">Anopheles sinensis</name>
    <name type="common">Mosquito</name>
    <dbReference type="NCBI Taxonomy" id="74873"/>
    <lineage>
        <taxon>Eukaryota</taxon>
        <taxon>Metazoa</taxon>
        <taxon>Ecdysozoa</taxon>
        <taxon>Arthropoda</taxon>
        <taxon>Hexapoda</taxon>
        <taxon>Insecta</taxon>
        <taxon>Pterygota</taxon>
        <taxon>Neoptera</taxon>
        <taxon>Endopterygota</taxon>
        <taxon>Diptera</taxon>
        <taxon>Nematocera</taxon>
        <taxon>Culicoidea</taxon>
        <taxon>Culicidae</taxon>
        <taxon>Anophelinae</taxon>
        <taxon>Anopheles</taxon>
    </lineage>
</organism>
<dbReference type="AlphaFoldDB" id="A0A084WF54"/>